<dbReference type="SUPFAM" id="SSF69279">
    <property type="entry name" value="Phage tail proteins"/>
    <property type="match status" value="2"/>
</dbReference>
<dbReference type="EMBL" id="BMWV01000006">
    <property type="protein sequence ID" value="GGY45209.1"/>
    <property type="molecule type" value="Genomic_DNA"/>
</dbReference>
<feature type="domain" description="Gp5/Type VI secretion system Vgr protein OB-fold" evidence="4">
    <location>
        <begin position="409"/>
        <end position="474"/>
    </location>
</feature>
<evidence type="ECO:0000256" key="1">
    <source>
        <dbReference type="ARBA" id="ARBA00004613"/>
    </source>
</evidence>
<comment type="similarity">
    <text evidence="2">Belongs to the VgrG protein family.</text>
</comment>
<evidence type="ECO:0000313" key="7">
    <source>
        <dbReference type="Proteomes" id="UP000628442"/>
    </source>
</evidence>
<reference evidence="6" key="2">
    <citation type="submission" date="2022-12" db="EMBL/GenBank/DDBJ databases">
        <authorList>
            <person name="Sun Q."/>
            <person name="Kim S."/>
        </authorList>
    </citation>
    <scope>NUCLEOTIDE SEQUENCE</scope>
    <source>
        <strain evidence="6">KCTC 12343</strain>
    </source>
</reference>
<dbReference type="Gene3D" id="3.55.50.10">
    <property type="entry name" value="Baseplate protein-like domains"/>
    <property type="match status" value="1"/>
</dbReference>
<comment type="subcellular location">
    <subcellularLocation>
        <location evidence="1">Secreted</location>
    </subcellularLocation>
</comment>
<dbReference type="Pfam" id="PF05954">
    <property type="entry name" value="Phage_GPD"/>
    <property type="match status" value="1"/>
</dbReference>
<dbReference type="InterPro" id="IPR054030">
    <property type="entry name" value="Gp5_Vgr_C"/>
</dbReference>
<dbReference type="InterPro" id="IPR006533">
    <property type="entry name" value="T6SS_Vgr_RhsGE"/>
</dbReference>
<dbReference type="Gene3D" id="4.10.220.110">
    <property type="match status" value="1"/>
</dbReference>
<dbReference type="InterPro" id="IPR006531">
    <property type="entry name" value="Gp5/Vgr_OB"/>
</dbReference>
<evidence type="ECO:0000313" key="6">
    <source>
        <dbReference type="EMBL" id="GGY45209.1"/>
    </source>
</evidence>
<sequence length="719" mass="79892">MDTNVNGALGAGFQLLSRLRQHNRLLRLDFPNADGPDALMLANRLDATEGLSRDFRFVVEVISNDANIALKDVQGKMATVELVREDGSLRYFNGYVFEFRRDGSDGGLVFYHMVLMPWMAYLRLRRDNYLFHNMTVAEQTQEILADYPVATAQLQITGDDPEVTFACQYDESDYNYLHRRWEQLGWHYRYEHSADGHTLVLSDDSVQSPPIEGARTDIPFQSEAGSNEDDGLAGWTSIRRLVPASVALSSFDFKKPRPVAVDLPSINEQGDVLRMESYAYAGAFGFKDRADGEAQARIRSEEIEANGKSFEGFGNDRTAQPGRKFTLSTHFDAELGADLDFLIVEAHHTASNNLQDGSDAASHYANRITCSRIRVPWRPGRGYNSTEPKIYGLQTAIVVGPPGEEIYTDEYGRVRVQFHWDRVGQFDDKSSAWVRVATAWSGANFGMTSVPRIGSEVIIQFLDGNPDRPLLTGMVPNADTMPPWPLPANKTQSGILSRSTPGGAYENANAIRFEDKKGSEQLWLHAEKDQLTEVEHDEDKWVGNDRRKTIDRDENSHIKRDRTEQVGRNEKISIGANRTEDVAKNETISIGENRTEDVGADENVSIGGSRHVVIGKVKTETVALAKMLTIGGAYQTSVGAGMNTTVALMQAEEVGLSKTVVVGQKILFTAGEEFRIEVGDSTFVMRNDGRIEISGKEVIIRGSKKVEVHGDDVDINPQG</sequence>
<evidence type="ECO:0000256" key="3">
    <source>
        <dbReference type="ARBA" id="ARBA00022525"/>
    </source>
</evidence>
<evidence type="ECO:0000259" key="5">
    <source>
        <dbReference type="Pfam" id="PF22178"/>
    </source>
</evidence>
<dbReference type="PANTHER" id="PTHR32305">
    <property type="match status" value="1"/>
</dbReference>
<dbReference type="GO" id="GO:0005576">
    <property type="term" value="C:extracellular region"/>
    <property type="evidence" value="ECO:0007669"/>
    <property type="project" value="UniProtKB-SubCell"/>
</dbReference>
<dbReference type="Pfam" id="PF22178">
    <property type="entry name" value="Gp5_trimer_C"/>
    <property type="match status" value="1"/>
</dbReference>
<reference evidence="6" key="1">
    <citation type="journal article" date="2014" name="Int. J. Syst. Evol. Microbiol.">
        <title>Complete genome sequence of Corynebacterium casei LMG S-19264T (=DSM 44701T), isolated from a smear-ripened cheese.</title>
        <authorList>
            <consortium name="US DOE Joint Genome Institute (JGI-PGF)"/>
            <person name="Walter F."/>
            <person name="Albersmeier A."/>
            <person name="Kalinowski J."/>
            <person name="Ruckert C."/>
        </authorList>
    </citation>
    <scope>NUCLEOTIDE SEQUENCE</scope>
    <source>
        <strain evidence="6">KCTC 12343</strain>
    </source>
</reference>
<proteinExistence type="inferred from homology"/>
<dbReference type="InterPro" id="IPR017847">
    <property type="entry name" value="T6SS_RhsGE_Vgr_subset"/>
</dbReference>
<dbReference type="RefSeq" id="WP_229420646.1">
    <property type="nucleotide sequence ID" value="NZ_CP036401.1"/>
</dbReference>
<dbReference type="PANTHER" id="PTHR32305:SF15">
    <property type="entry name" value="PROTEIN RHSA-RELATED"/>
    <property type="match status" value="1"/>
</dbReference>
<evidence type="ECO:0008006" key="8">
    <source>
        <dbReference type="Google" id="ProtNLM"/>
    </source>
</evidence>
<dbReference type="Gene3D" id="2.30.110.50">
    <property type="match status" value="1"/>
</dbReference>
<evidence type="ECO:0000259" key="4">
    <source>
        <dbReference type="Pfam" id="PF04717"/>
    </source>
</evidence>
<dbReference type="AlphaFoldDB" id="A0AA88C1A6"/>
<dbReference type="Gene3D" id="2.40.50.230">
    <property type="entry name" value="Gp5 N-terminal domain"/>
    <property type="match status" value="1"/>
</dbReference>
<protein>
    <recommendedName>
        <fullName evidence="8">Type VI secretion system tip protein VgrG</fullName>
    </recommendedName>
</protein>
<dbReference type="SUPFAM" id="SSF69255">
    <property type="entry name" value="gp5 N-terminal domain-like"/>
    <property type="match status" value="1"/>
</dbReference>
<evidence type="ECO:0000256" key="2">
    <source>
        <dbReference type="ARBA" id="ARBA00005558"/>
    </source>
</evidence>
<dbReference type="Proteomes" id="UP000628442">
    <property type="component" value="Unassembled WGS sequence"/>
</dbReference>
<dbReference type="InterPro" id="IPR050708">
    <property type="entry name" value="T6SS_VgrG/RHS"/>
</dbReference>
<dbReference type="NCBIfam" id="TIGR03361">
    <property type="entry name" value="VI_Rhs_Vgr"/>
    <property type="match status" value="1"/>
</dbReference>
<feature type="domain" description="Gp5/Type VI secretion system Vgr C-terminal trimerisation" evidence="5">
    <location>
        <begin position="493"/>
        <end position="606"/>
    </location>
</feature>
<gene>
    <name evidence="6" type="ORF">GCM10007387_29010</name>
</gene>
<comment type="caution">
    <text evidence="6">The sequence shown here is derived from an EMBL/GenBank/DDBJ whole genome shotgun (WGS) entry which is preliminary data.</text>
</comment>
<accession>A0AA88C1A6</accession>
<dbReference type="Pfam" id="PF04717">
    <property type="entry name" value="Phage_base_V"/>
    <property type="match status" value="1"/>
</dbReference>
<dbReference type="InterPro" id="IPR037026">
    <property type="entry name" value="Vgr_OB-fold_dom_sf"/>
</dbReference>
<name>A0AA88C1A6_9BURK</name>
<dbReference type="SUPFAM" id="SSF69349">
    <property type="entry name" value="Phage fibre proteins"/>
    <property type="match status" value="1"/>
</dbReference>
<dbReference type="NCBIfam" id="TIGR01646">
    <property type="entry name" value="vgr_GE"/>
    <property type="match status" value="1"/>
</dbReference>
<keyword evidence="3" id="KW-0964">Secreted</keyword>
<organism evidence="6 7">
    <name type="scientific">Pseudoduganella albidiflava</name>
    <dbReference type="NCBI Taxonomy" id="321983"/>
    <lineage>
        <taxon>Bacteria</taxon>
        <taxon>Pseudomonadati</taxon>
        <taxon>Pseudomonadota</taxon>
        <taxon>Betaproteobacteria</taxon>
        <taxon>Burkholderiales</taxon>
        <taxon>Oxalobacteraceae</taxon>
        <taxon>Telluria group</taxon>
        <taxon>Pseudoduganella</taxon>
    </lineage>
</organism>